<dbReference type="EMBL" id="CP051428">
    <property type="protein sequence ID" value="QJC50494.1"/>
    <property type="molecule type" value="Genomic_DNA"/>
</dbReference>
<dbReference type="AlphaFoldDB" id="A0A6H2GSU5"/>
<dbReference type="Pfam" id="PF12730">
    <property type="entry name" value="ABC2_membrane_4"/>
    <property type="match status" value="1"/>
</dbReference>
<keyword evidence="1" id="KW-0812">Transmembrane</keyword>
<name>A0A6H2GSU5_9BACL</name>
<gene>
    <name evidence="2" type="ORF">HGI30_02075</name>
</gene>
<dbReference type="RefSeq" id="WP_168906171.1">
    <property type="nucleotide sequence ID" value="NZ_CP051428.1"/>
</dbReference>
<proteinExistence type="predicted"/>
<keyword evidence="1" id="KW-0472">Membrane</keyword>
<feature type="transmembrane region" description="Helical" evidence="1">
    <location>
        <begin position="136"/>
        <end position="157"/>
    </location>
</feature>
<reference evidence="2 3" key="1">
    <citation type="submission" date="2020-04" db="EMBL/GenBank/DDBJ databases">
        <title>Novel Paenibacillus strain UniB2 isolated from commercial digestive syrup.</title>
        <authorList>
            <person name="Thorat V."/>
            <person name="Kirdat K."/>
            <person name="Tiwarekar B."/>
            <person name="Yadav A."/>
        </authorList>
    </citation>
    <scope>NUCLEOTIDE SEQUENCE [LARGE SCALE GENOMIC DNA]</scope>
    <source>
        <strain evidence="2 3">UniB2</strain>
    </source>
</reference>
<protein>
    <submittedName>
        <fullName evidence="2">ABC transporter permease subunit</fullName>
    </submittedName>
</protein>
<keyword evidence="1" id="KW-1133">Transmembrane helix</keyword>
<dbReference type="CDD" id="cd21809">
    <property type="entry name" value="ABC-2_lan_permease-like"/>
    <property type="match status" value="1"/>
</dbReference>
<organism evidence="2 3">
    <name type="scientific">Paenibacillus albicereus</name>
    <dbReference type="NCBI Taxonomy" id="2726185"/>
    <lineage>
        <taxon>Bacteria</taxon>
        <taxon>Bacillati</taxon>
        <taxon>Bacillota</taxon>
        <taxon>Bacilli</taxon>
        <taxon>Bacillales</taxon>
        <taxon>Paenibacillaceae</taxon>
        <taxon>Paenibacillus</taxon>
    </lineage>
</organism>
<dbReference type="Proteomes" id="UP000502136">
    <property type="component" value="Chromosome"/>
</dbReference>
<keyword evidence="3" id="KW-1185">Reference proteome</keyword>
<evidence type="ECO:0000313" key="2">
    <source>
        <dbReference type="EMBL" id="QJC50494.1"/>
    </source>
</evidence>
<sequence>MRRLLSAEWLKLRRSIVWLLLPVSPLIAFAIAWKAPLEAIGGAGWMEAYIISANVHGLLFLPLLVGIFGALLCRFEHASGGWKQLLALPVRPGAVYLSKLAALLGLIALLQLLLGAALLAGGLLRGMDGGVPWTELGLALLGGWVACLPLAALQLWASFAWSSFAAPLVLGAVFTLPNVLVINSERFAPWYPWAQPLLAMMPRSEDGFSSFNVPLESLTFVIGGSFMLFLAGGWLHFRRRAV</sequence>
<feature type="transmembrane region" description="Helical" evidence="1">
    <location>
        <begin position="164"/>
        <end position="182"/>
    </location>
</feature>
<feature type="transmembrane region" description="Helical" evidence="1">
    <location>
        <begin position="48"/>
        <end position="73"/>
    </location>
</feature>
<feature type="transmembrane region" description="Helical" evidence="1">
    <location>
        <begin position="218"/>
        <end position="237"/>
    </location>
</feature>
<feature type="transmembrane region" description="Helical" evidence="1">
    <location>
        <begin position="94"/>
        <end position="124"/>
    </location>
</feature>
<dbReference type="KEGG" id="palr:HGI30_02075"/>
<accession>A0A6H2GSU5</accession>
<evidence type="ECO:0000313" key="3">
    <source>
        <dbReference type="Proteomes" id="UP000502136"/>
    </source>
</evidence>
<evidence type="ECO:0000256" key="1">
    <source>
        <dbReference type="SAM" id="Phobius"/>
    </source>
</evidence>